<name>A0A2H4YEL5_9CAUD</name>
<gene>
    <name evidence="2" type="ORF">Ah1_00071</name>
</gene>
<keyword evidence="3" id="KW-1185">Reference proteome</keyword>
<keyword evidence="1" id="KW-0812">Transmembrane</keyword>
<proteinExistence type="predicted"/>
<sequence length="52" mass="5840">MSTLIASVSLIAIFYSIMHEDRTIRFLVAMFVMVIIITMGMGINDLSLTQCK</sequence>
<accession>A0A2H4YEL5</accession>
<evidence type="ECO:0000313" key="2">
    <source>
        <dbReference type="EMBL" id="AUE22612.1"/>
    </source>
</evidence>
<evidence type="ECO:0000256" key="1">
    <source>
        <dbReference type="SAM" id="Phobius"/>
    </source>
</evidence>
<keyword evidence="1" id="KW-0472">Membrane</keyword>
<dbReference type="EMBL" id="MG250483">
    <property type="protein sequence ID" value="AUE22612.1"/>
    <property type="molecule type" value="Genomic_DNA"/>
</dbReference>
<dbReference type="Proteomes" id="UP000240934">
    <property type="component" value="Segment"/>
</dbReference>
<protein>
    <submittedName>
        <fullName evidence="2">Uncharacterized protein</fullName>
    </submittedName>
</protein>
<evidence type="ECO:0000313" key="3">
    <source>
        <dbReference type="Proteomes" id="UP000240934"/>
    </source>
</evidence>
<keyword evidence="1" id="KW-1133">Transmembrane helix</keyword>
<organism evidence="2 3">
    <name type="scientific">Aeromonas phage Ah1</name>
    <dbReference type="NCBI Taxonomy" id="2053701"/>
    <lineage>
        <taxon>Viruses</taxon>
        <taxon>Duplodnaviria</taxon>
        <taxon>Heunggongvirae</taxon>
        <taxon>Uroviricota</taxon>
        <taxon>Caudoviricetes</taxon>
        <taxon>Pantevenvirales</taxon>
        <taxon>Straboviridae</taxon>
        <taxon>Cinqassovirus</taxon>
        <taxon>Cinqassovirus ah1</taxon>
    </lineage>
</organism>
<reference evidence="2 3" key="1">
    <citation type="submission" date="2017-10" db="EMBL/GenBank/DDBJ databases">
        <title>Antibacterial composition for extension of chilled fish shelf life and decreasing of risk of food-borne infections, bacteriophage strains for its preparation.</title>
        <authorList>
            <person name="Zulkarneev E.R."/>
            <person name="Aleshkin A.V."/>
            <person name="Rubalsky O.V."/>
            <person name="Kiseleva I.A."/>
            <person name="Rubalskii E.O."/>
            <person name="Lebedev S.N."/>
        </authorList>
    </citation>
    <scope>NUCLEOTIDE SEQUENCE [LARGE SCALE GENOMIC DNA]</scope>
</reference>
<feature type="transmembrane region" description="Helical" evidence="1">
    <location>
        <begin position="28"/>
        <end position="48"/>
    </location>
</feature>